<evidence type="ECO:0000313" key="8">
    <source>
        <dbReference type="EMBL" id="MBQ0959917.1"/>
    </source>
</evidence>
<evidence type="ECO:0000256" key="3">
    <source>
        <dbReference type="ARBA" id="ARBA00022989"/>
    </source>
</evidence>
<protein>
    <submittedName>
        <fullName evidence="8">O-antigen ligase family protein</fullName>
    </submittedName>
</protein>
<sequence length="513" mass="55400">MNRGALALLTTLMVAFPLMLGGNRPWALGLVSLLLWAALLVVAMVGVVFAPRVLPGPVWAQVRGAPGAVWPLALLLLLALIPAAQLAGVLTTVDPFLTSNYLVRTLLCVAAFALTLVAVPREELARKILLAAVVAGLVQAFLAIALKSLNLRWTLFYSAVEVGPRAAGTFANPDHLAGFMELSLAAGLGLLVANLGDEGRKVSRWQDRLLAVLRFMLSPKMMLRLLMVVMVVALVMTHSRMGNAAFFITLLLVGLFTAWRSLKLRRPALWVVASMVVVDIVVLGQLVGLDRVVDRLQDTDYSIQADPDAPPGSAAAASAVAGPRPQNYREESLQARLRTPRVSLELVEQQPWWGWGGGVFDRVFPRVRTPEIYWGKFDYAHNDYVQQAVEVGLVGMLLWVGVGLLAGWRAVRLLRDDQPRLSRGVAVCTLVALGCLGLHSLVDFNLQMPANAMLFTVLLALPYTVPVRPSARQRGRSDAATLPEQPDDAPGDDEAHDGAAEAAPAAKEVPHAH</sequence>
<name>A0A940YN25_9BURK</name>
<evidence type="ECO:0000256" key="5">
    <source>
        <dbReference type="SAM" id="MobiDB-lite"/>
    </source>
</evidence>
<keyword evidence="3 6" id="KW-1133">Transmembrane helix</keyword>
<feature type="transmembrane region" description="Helical" evidence="6">
    <location>
        <begin position="67"/>
        <end position="89"/>
    </location>
</feature>
<reference evidence="8" key="1">
    <citation type="submission" date="2021-04" db="EMBL/GenBank/DDBJ databases">
        <title>The genome sequence of Ideonella sp. 4Y11.</title>
        <authorList>
            <person name="Liu Y."/>
        </authorList>
    </citation>
    <scope>NUCLEOTIDE SEQUENCE</scope>
    <source>
        <strain evidence="8">4Y11</strain>
    </source>
</reference>
<feature type="region of interest" description="Disordered" evidence="5">
    <location>
        <begin position="472"/>
        <end position="513"/>
    </location>
</feature>
<feature type="transmembrane region" description="Helical" evidence="6">
    <location>
        <begin position="176"/>
        <end position="196"/>
    </location>
</feature>
<dbReference type="Proteomes" id="UP000678374">
    <property type="component" value="Unassembled WGS sequence"/>
</dbReference>
<feature type="transmembrane region" description="Helical" evidence="6">
    <location>
        <begin position="217"/>
        <end position="238"/>
    </location>
</feature>
<evidence type="ECO:0000256" key="1">
    <source>
        <dbReference type="ARBA" id="ARBA00004141"/>
    </source>
</evidence>
<feature type="region of interest" description="Disordered" evidence="5">
    <location>
        <begin position="305"/>
        <end position="326"/>
    </location>
</feature>
<proteinExistence type="predicted"/>
<dbReference type="InterPro" id="IPR007016">
    <property type="entry name" value="O-antigen_ligase-rel_domated"/>
</dbReference>
<evidence type="ECO:0000256" key="4">
    <source>
        <dbReference type="ARBA" id="ARBA00023136"/>
    </source>
</evidence>
<gene>
    <name evidence="8" type="ORF">KAK06_13270</name>
</gene>
<accession>A0A940YN25</accession>
<feature type="compositionally biased region" description="Low complexity" evidence="5">
    <location>
        <begin position="305"/>
        <end position="323"/>
    </location>
</feature>
<feature type="transmembrane region" description="Helical" evidence="6">
    <location>
        <begin position="269"/>
        <end position="288"/>
    </location>
</feature>
<evidence type="ECO:0000256" key="2">
    <source>
        <dbReference type="ARBA" id="ARBA00022692"/>
    </source>
</evidence>
<evidence type="ECO:0000256" key="6">
    <source>
        <dbReference type="SAM" id="Phobius"/>
    </source>
</evidence>
<dbReference type="PANTHER" id="PTHR37422:SF13">
    <property type="entry name" value="LIPOPOLYSACCHARIDE BIOSYNTHESIS PROTEIN PA4999-RELATED"/>
    <property type="match status" value="1"/>
</dbReference>
<feature type="compositionally biased region" description="Acidic residues" evidence="5">
    <location>
        <begin position="485"/>
        <end position="495"/>
    </location>
</feature>
<dbReference type="EMBL" id="JAGQDE010000011">
    <property type="protein sequence ID" value="MBQ0959917.1"/>
    <property type="molecule type" value="Genomic_DNA"/>
</dbReference>
<evidence type="ECO:0000313" key="9">
    <source>
        <dbReference type="Proteomes" id="UP000678374"/>
    </source>
</evidence>
<feature type="transmembrane region" description="Helical" evidence="6">
    <location>
        <begin position="391"/>
        <end position="411"/>
    </location>
</feature>
<feature type="transmembrane region" description="Helical" evidence="6">
    <location>
        <begin position="101"/>
        <end position="119"/>
    </location>
</feature>
<feature type="domain" description="O-antigen ligase-related" evidence="7">
    <location>
        <begin position="225"/>
        <end position="400"/>
    </location>
</feature>
<evidence type="ECO:0000259" key="7">
    <source>
        <dbReference type="Pfam" id="PF04932"/>
    </source>
</evidence>
<feature type="transmembrane region" description="Helical" evidence="6">
    <location>
        <begin position="31"/>
        <end position="55"/>
    </location>
</feature>
<comment type="caution">
    <text evidence="8">The sequence shown here is derived from an EMBL/GenBank/DDBJ whole genome shotgun (WGS) entry which is preliminary data.</text>
</comment>
<feature type="transmembrane region" description="Helical" evidence="6">
    <location>
        <begin position="448"/>
        <end position="467"/>
    </location>
</feature>
<dbReference type="GO" id="GO:0016874">
    <property type="term" value="F:ligase activity"/>
    <property type="evidence" value="ECO:0007669"/>
    <property type="project" value="UniProtKB-KW"/>
</dbReference>
<dbReference type="GO" id="GO:0016020">
    <property type="term" value="C:membrane"/>
    <property type="evidence" value="ECO:0007669"/>
    <property type="project" value="UniProtKB-SubCell"/>
</dbReference>
<feature type="transmembrane region" description="Helical" evidence="6">
    <location>
        <begin position="244"/>
        <end position="262"/>
    </location>
</feature>
<feature type="transmembrane region" description="Helical" evidence="6">
    <location>
        <begin position="128"/>
        <end position="146"/>
    </location>
</feature>
<keyword evidence="2 6" id="KW-0812">Transmembrane</keyword>
<dbReference type="AlphaFoldDB" id="A0A940YN25"/>
<dbReference type="PANTHER" id="PTHR37422">
    <property type="entry name" value="TEICHURONIC ACID BIOSYNTHESIS PROTEIN TUAE"/>
    <property type="match status" value="1"/>
</dbReference>
<feature type="transmembrane region" description="Helical" evidence="6">
    <location>
        <begin position="423"/>
        <end position="442"/>
    </location>
</feature>
<keyword evidence="8" id="KW-0436">Ligase</keyword>
<organism evidence="8 9">
    <name type="scientific">Ideonella aquatica</name>
    <dbReference type="NCBI Taxonomy" id="2824119"/>
    <lineage>
        <taxon>Bacteria</taxon>
        <taxon>Pseudomonadati</taxon>
        <taxon>Pseudomonadota</taxon>
        <taxon>Betaproteobacteria</taxon>
        <taxon>Burkholderiales</taxon>
        <taxon>Sphaerotilaceae</taxon>
        <taxon>Ideonella</taxon>
    </lineage>
</organism>
<dbReference type="InterPro" id="IPR051533">
    <property type="entry name" value="WaaL-like"/>
</dbReference>
<dbReference type="Pfam" id="PF04932">
    <property type="entry name" value="Wzy_C"/>
    <property type="match status" value="1"/>
</dbReference>
<comment type="subcellular location">
    <subcellularLocation>
        <location evidence="1">Membrane</location>
        <topology evidence="1">Multi-pass membrane protein</topology>
    </subcellularLocation>
</comment>
<keyword evidence="4 6" id="KW-0472">Membrane</keyword>
<keyword evidence="9" id="KW-1185">Reference proteome</keyword>